<organism evidence="2 3">
    <name type="scientific">Rangifer tarandus platyrhynchus</name>
    <name type="common">Svalbard reindeer</name>
    <dbReference type="NCBI Taxonomy" id="3082113"/>
    <lineage>
        <taxon>Eukaryota</taxon>
        <taxon>Metazoa</taxon>
        <taxon>Chordata</taxon>
        <taxon>Craniata</taxon>
        <taxon>Vertebrata</taxon>
        <taxon>Euteleostomi</taxon>
        <taxon>Mammalia</taxon>
        <taxon>Eutheria</taxon>
        <taxon>Laurasiatheria</taxon>
        <taxon>Artiodactyla</taxon>
        <taxon>Ruminantia</taxon>
        <taxon>Pecora</taxon>
        <taxon>Cervidae</taxon>
        <taxon>Odocoileinae</taxon>
        <taxon>Rangifer</taxon>
    </lineage>
</organism>
<sequence length="104" mass="11188">MRVLSPGRDLQLSLPVGRGPSYYAIFPELLDPAFCFSRCLLPRRGLGSGPRGQLQPCPSKAFRRRPSSPSGQPCSCPPTPQRPPSPAPHARLPSPLKSLGICSL</sequence>
<gene>
    <name evidence="2" type="ORF">MRATA1EN1_LOCUS28623</name>
</gene>
<proteinExistence type="predicted"/>
<feature type="compositionally biased region" description="Low complexity" evidence="1">
    <location>
        <begin position="44"/>
        <end position="56"/>
    </location>
</feature>
<feature type="compositionally biased region" description="Pro residues" evidence="1">
    <location>
        <begin position="75"/>
        <end position="87"/>
    </location>
</feature>
<evidence type="ECO:0000256" key="1">
    <source>
        <dbReference type="SAM" id="MobiDB-lite"/>
    </source>
</evidence>
<protein>
    <submittedName>
        <fullName evidence="2">Uncharacterized protein</fullName>
    </submittedName>
</protein>
<evidence type="ECO:0000313" key="3">
    <source>
        <dbReference type="Proteomes" id="UP001176941"/>
    </source>
</evidence>
<keyword evidence="3" id="KW-1185">Reference proteome</keyword>
<dbReference type="EMBL" id="OX459945">
    <property type="protein sequence ID" value="CAI9179661.1"/>
    <property type="molecule type" value="Genomic_DNA"/>
</dbReference>
<evidence type="ECO:0000313" key="2">
    <source>
        <dbReference type="EMBL" id="CAI9179661.1"/>
    </source>
</evidence>
<feature type="region of interest" description="Disordered" evidence="1">
    <location>
        <begin position="44"/>
        <end position="104"/>
    </location>
</feature>
<reference evidence="2" key="1">
    <citation type="submission" date="2023-04" db="EMBL/GenBank/DDBJ databases">
        <authorList>
            <consortium name="ELIXIR-Norway"/>
        </authorList>
    </citation>
    <scope>NUCLEOTIDE SEQUENCE [LARGE SCALE GENOMIC DNA]</scope>
</reference>
<dbReference type="Proteomes" id="UP001176941">
    <property type="component" value="Chromosome 9"/>
</dbReference>
<name>A0ABN9A2U6_RANTA</name>
<accession>A0ABN9A2U6</accession>